<evidence type="ECO:0000313" key="2">
    <source>
        <dbReference type="Proteomes" id="UP000027442"/>
    </source>
</evidence>
<proteinExistence type="predicted"/>
<keyword evidence="2" id="KW-1185">Reference proteome</keyword>
<name>A0A069QJY4_HOYLO</name>
<protein>
    <submittedName>
        <fullName evidence="1">Uncharacterized protein</fullName>
    </submittedName>
</protein>
<dbReference type="HOGENOM" id="CLU_133246_0_0_10"/>
<dbReference type="RefSeq" id="WP_018967354.1">
    <property type="nucleotide sequence ID" value="NZ_KB899214.1"/>
</dbReference>
<gene>
    <name evidence="1" type="ORF">HMPREF1991_01552</name>
</gene>
<dbReference type="Proteomes" id="UP000027442">
    <property type="component" value="Unassembled WGS sequence"/>
</dbReference>
<dbReference type="EMBL" id="JNGW01000066">
    <property type="protein sequence ID" value="KDR52369.1"/>
    <property type="molecule type" value="Genomic_DNA"/>
</dbReference>
<dbReference type="PATRIC" id="fig|1122985.7.peg.1614"/>
<evidence type="ECO:0000313" key="1">
    <source>
        <dbReference type="EMBL" id="KDR52369.1"/>
    </source>
</evidence>
<organism evidence="1 2">
    <name type="scientific">Hoylesella loescheii DSM 19665 = JCM 12249 = ATCC 15930</name>
    <dbReference type="NCBI Taxonomy" id="1122985"/>
    <lineage>
        <taxon>Bacteria</taxon>
        <taxon>Pseudomonadati</taxon>
        <taxon>Bacteroidota</taxon>
        <taxon>Bacteroidia</taxon>
        <taxon>Bacteroidales</taxon>
        <taxon>Prevotellaceae</taxon>
        <taxon>Hoylesella</taxon>
    </lineage>
</organism>
<dbReference type="AlphaFoldDB" id="A0A069QJY4"/>
<reference evidence="1 2" key="1">
    <citation type="submission" date="2013-08" db="EMBL/GenBank/DDBJ databases">
        <authorList>
            <person name="Weinstock G."/>
            <person name="Sodergren E."/>
            <person name="Wylie T."/>
            <person name="Fulton L."/>
            <person name="Fulton R."/>
            <person name="Fronick C."/>
            <person name="O'Laughlin M."/>
            <person name="Godfrey J."/>
            <person name="Miner T."/>
            <person name="Herter B."/>
            <person name="Appelbaum E."/>
            <person name="Cordes M."/>
            <person name="Lek S."/>
            <person name="Wollam A."/>
            <person name="Pepin K.H."/>
            <person name="Palsikar V.B."/>
            <person name="Mitreva M."/>
            <person name="Wilson R.K."/>
        </authorList>
    </citation>
    <scope>NUCLEOTIDE SEQUENCE [LARGE SCALE GENOMIC DNA]</scope>
    <source>
        <strain evidence="1 2">ATCC 15930</strain>
    </source>
</reference>
<accession>A0A069QJY4</accession>
<sequence length="171" mass="19176">MMEQIQTIEGKVAAAILEKNIGSIEIGGKTYEIAPPSVGTLILVSELVSTLPIVERVPNEKIFNSVLHHARHFKALGDICAVLILGAKGLTEEVEETHERRVWGIFNKKYTIRRTIDRQSELARLILEEVRPSILFDVIVKRLKDMELGSFFSITTSLSEANILKPTREVV</sequence>
<dbReference type="eggNOG" id="ENOG5032ZQQ">
    <property type="taxonomic scope" value="Bacteria"/>
</dbReference>
<comment type="caution">
    <text evidence="1">The sequence shown here is derived from an EMBL/GenBank/DDBJ whole genome shotgun (WGS) entry which is preliminary data.</text>
</comment>